<dbReference type="EMBL" id="CAEZVV010000098">
    <property type="protein sequence ID" value="CAB4651833.1"/>
    <property type="molecule type" value="Genomic_DNA"/>
</dbReference>
<gene>
    <name evidence="2" type="ORF">UFOPK1495_00372</name>
    <name evidence="3" type="ORF">UFOPK1603_00200</name>
    <name evidence="4" type="ORF">UFOPK2143_01326</name>
    <name evidence="5" type="ORF">UFOPK2350_00793</name>
</gene>
<evidence type="ECO:0000313" key="2">
    <source>
        <dbReference type="EMBL" id="CAB4543921.1"/>
    </source>
</evidence>
<dbReference type="EMBL" id="CAEZSU010000027">
    <property type="protein sequence ID" value="CAB4543921.1"/>
    <property type="molecule type" value="Genomic_DNA"/>
</dbReference>
<protein>
    <submittedName>
        <fullName evidence="2">Unannotated protein</fullName>
    </submittedName>
</protein>
<dbReference type="Pfam" id="PF02036">
    <property type="entry name" value="SCP2"/>
    <property type="match status" value="1"/>
</dbReference>
<dbReference type="InterPro" id="IPR036527">
    <property type="entry name" value="SCP2_sterol-bd_dom_sf"/>
</dbReference>
<dbReference type="EMBL" id="CAEZTG010000009">
    <property type="protein sequence ID" value="CAB4555947.1"/>
    <property type="molecule type" value="Genomic_DNA"/>
</dbReference>
<dbReference type="InterPro" id="IPR003033">
    <property type="entry name" value="SCP2_sterol-bd_dom"/>
</dbReference>
<proteinExistence type="predicted"/>
<reference evidence="2" key="1">
    <citation type="submission" date="2020-05" db="EMBL/GenBank/DDBJ databases">
        <authorList>
            <person name="Chiriac C."/>
            <person name="Salcher M."/>
            <person name="Ghai R."/>
            <person name="Kavagutti S V."/>
        </authorList>
    </citation>
    <scope>NUCLEOTIDE SEQUENCE</scope>
</reference>
<evidence type="ECO:0000313" key="4">
    <source>
        <dbReference type="EMBL" id="CAB4651833.1"/>
    </source>
</evidence>
<accession>A0A6J6BXK9</accession>
<dbReference type="AlphaFoldDB" id="A0A6J6BXK9"/>
<dbReference type="SUPFAM" id="SSF55718">
    <property type="entry name" value="SCP-like"/>
    <property type="match status" value="1"/>
</dbReference>
<sequence length="123" mass="12869">MPAYLSPAWFTEADALLRSSETMSAQSQGVQLVLEQRVGESDSATVWHVRFADGVVSMAAGPADSADVVFVSDTATAEGIRDGSLSAQAAFIAGDLRVEGSINALLEHAEMFAALTDVLGPLR</sequence>
<evidence type="ECO:0000259" key="1">
    <source>
        <dbReference type="Pfam" id="PF02036"/>
    </source>
</evidence>
<evidence type="ECO:0000313" key="3">
    <source>
        <dbReference type="EMBL" id="CAB4555947.1"/>
    </source>
</evidence>
<organism evidence="2">
    <name type="scientific">freshwater metagenome</name>
    <dbReference type="NCBI Taxonomy" id="449393"/>
    <lineage>
        <taxon>unclassified sequences</taxon>
        <taxon>metagenomes</taxon>
        <taxon>ecological metagenomes</taxon>
    </lineage>
</organism>
<evidence type="ECO:0000313" key="5">
    <source>
        <dbReference type="EMBL" id="CAB4677949.1"/>
    </source>
</evidence>
<feature type="domain" description="SCP2" evidence="1">
    <location>
        <begin position="16"/>
        <end position="109"/>
    </location>
</feature>
<name>A0A6J6BXK9_9ZZZZ</name>
<dbReference type="Gene3D" id="3.30.1050.10">
    <property type="entry name" value="SCP2 sterol-binding domain"/>
    <property type="match status" value="1"/>
</dbReference>
<dbReference type="EMBL" id="CAEZXE010000057">
    <property type="protein sequence ID" value="CAB4677949.1"/>
    <property type="molecule type" value="Genomic_DNA"/>
</dbReference>